<proteinExistence type="predicted"/>
<name>A0A1M5VW20_9CLOT</name>
<evidence type="ECO:0000256" key="1">
    <source>
        <dbReference type="ARBA" id="ARBA00004127"/>
    </source>
</evidence>
<dbReference type="RefSeq" id="WP_072831315.1">
    <property type="nucleotide sequence ID" value="NZ_FQXP01000005.1"/>
</dbReference>
<dbReference type="InterPro" id="IPR010652">
    <property type="entry name" value="DUF1232"/>
</dbReference>
<feature type="domain" description="DUF1232" evidence="5">
    <location>
        <begin position="275"/>
        <end position="310"/>
    </location>
</feature>
<dbReference type="EMBL" id="FQXP01000005">
    <property type="protein sequence ID" value="SHH79436.1"/>
    <property type="molecule type" value="Genomic_DNA"/>
</dbReference>
<evidence type="ECO:0000313" key="6">
    <source>
        <dbReference type="EMBL" id="SHH79436.1"/>
    </source>
</evidence>
<reference evidence="6 7" key="1">
    <citation type="submission" date="2016-11" db="EMBL/GenBank/DDBJ databases">
        <authorList>
            <person name="Jaros S."/>
            <person name="Januszkiewicz K."/>
            <person name="Wedrychowicz H."/>
        </authorList>
    </citation>
    <scope>NUCLEOTIDE SEQUENCE [LARGE SCALE GENOMIC DNA]</scope>
    <source>
        <strain evidence="6 7">DSM 3089</strain>
    </source>
</reference>
<dbReference type="AlphaFoldDB" id="A0A1M5VW20"/>
<comment type="subcellular location">
    <subcellularLocation>
        <location evidence="1">Endomembrane system</location>
        <topology evidence="1">Multi-pass membrane protein</topology>
    </subcellularLocation>
</comment>
<organism evidence="6 7">
    <name type="scientific">Clostridium collagenovorans DSM 3089</name>
    <dbReference type="NCBI Taxonomy" id="1121306"/>
    <lineage>
        <taxon>Bacteria</taxon>
        <taxon>Bacillati</taxon>
        <taxon>Bacillota</taxon>
        <taxon>Clostridia</taxon>
        <taxon>Eubacteriales</taxon>
        <taxon>Clostridiaceae</taxon>
        <taxon>Clostridium</taxon>
    </lineage>
</organism>
<dbReference type="OrthoDB" id="1930546at2"/>
<evidence type="ECO:0000256" key="2">
    <source>
        <dbReference type="ARBA" id="ARBA00022692"/>
    </source>
</evidence>
<evidence type="ECO:0000256" key="4">
    <source>
        <dbReference type="ARBA" id="ARBA00023136"/>
    </source>
</evidence>
<keyword evidence="2" id="KW-0812">Transmembrane</keyword>
<accession>A0A1M5VW20</accession>
<dbReference type="STRING" id="1121306.SAMN02745196_01398"/>
<dbReference type="GO" id="GO:0012505">
    <property type="term" value="C:endomembrane system"/>
    <property type="evidence" value="ECO:0007669"/>
    <property type="project" value="UniProtKB-SubCell"/>
</dbReference>
<dbReference type="Proteomes" id="UP000184526">
    <property type="component" value="Unassembled WGS sequence"/>
</dbReference>
<evidence type="ECO:0000313" key="7">
    <source>
        <dbReference type="Proteomes" id="UP000184526"/>
    </source>
</evidence>
<keyword evidence="4" id="KW-0472">Membrane</keyword>
<sequence length="386" mass="44550">MKVSSVNVELTQEDLLSILDEVVNEYAKVENLKISSANIEDSIIIQGTYSWKINLEFKIQLGIIDVINNIVILKIEKVKFFKLGIFSSIVSLVEKKLINEFKYLGIGYKNKEIRIDLKVINKLIPMVDFEIISLRTGKGKLICETRDILINNKKKEVTVEELKENYDIVNNLEKIGEISKSKIESYEDTKVENETEEVLSEIENVETCETIEGYKNEKKTINITSKNSYNDIRDNIEKSVPNKYKKIMEYALLIPDLIVLMGRLFKDKRVPIKTKYSIGAALAYISIPIDIIPDFIPFIGKIDDVTIIFFVLEKIVTDIPKEIIVEHWQGKEDLIQIITEGVKYLTVVIGLDNTRKVMQVVKSLFKFKKKSRKEVKTYKKELKRGK</sequence>
<keyword evidence="3" id="KW-1133">Transmembrane helix</keyword>
<evidence type="ECO:0000256" key="3">
    <source>
        <dbReference type="ARBA" id="ARBA00022989"/>
    </source>
</evidence>
<dbReference type="Pfam" id="PF06803">
    <property type="entry name" value="DUF1232"/>
    <property type="match status" value="1"/>
</dbReference>
<evidence type="ECO:0000259" key="5">
    <source>
        <dbReference type="Pfam" id="PF06803"/>
    </source>
</evidence>
<protein>
    <submittedName>
        <fullName evidence="6">Uncharacterized membrane protein YkvA, DUF1232 family</fullName>
    </submittedName>
</protein>
<keyword evidence="7" id="KW-1185">Reference proteome</keyword>
<gene>
    <name evidence="6" type="ORF">SAMN02745196_01398</name>
</gene>